<comment type="similarity">
    <text evidence="4">Belongs to the FAD-binding monooxygenase family.</text>
</comment>
<evidence type="ECO:0000256" key="9">
    <source>
        <dbReference type="ARBA" id="ARBA00023002"/>
    </source>
</evidence>
<evidence type="ECO:0000256" key="8">
    <source>
        <dbReference type="ARBA" id="ARBA00022857"/>
    </source>
</evidence>
<organism evidence="12 13">
    <name type="scientific">Rhodotorula mucilaginosa</name>
    <name type="common">Yeast</name>
    <name type="synonym">Rhodotorula rubra</name>
    <dbReference type="NCBI Taxonomy" id="5537"/>
    <lineage>
        <taxon>Eukaryota</taxon>
        <taxon>Fungi</taxon>
        <taxon>Dikarya</taxon>
        <taxon>Basidiomycota</taxon>
        <taxon>Pucciniomycotina</taxon>
        <taxon>Microbotryomycetes</taxon>
        <taxon>Sporidiobolales</taxon>
        <taxon>Sporidiobolaceae</taxon>
        <taxon>Rhodotorula</taxon>
    </lineage>
</organism>
<proteinExistence type="inferred from homology"/>
<evidence type="ECO:0000256" key="6">
    <source>
        <dbReference type="ARBA" id="ARBA00022630"/>
    </source>
</evidence>
<comment type="catalytic activity">
    <reaction evidence="10">
        <text>L-ornithine + NADPH + O2 = N(5)-hydroxy-L-ornithine + NADP(+) + H2O</text>
        <dbReference type="Rhea" id="RHEA:41508"/>
        <dbReference type="ChEBI" id="CHEBI:15377"/>
        <dbReference type="ChEBI" id="CHEBI:15379"/>
        <dbReference type="ChEBI" id="CHEBI:46911"/>
        <dbReference type="ChEBI" id="CHEBI:57783"/>
        <dbReference type="ChEBI" id="CHEBI:58349"/>
        <dbReference type="ChEBI" id="CHEBI:78275"/>
        <dbReference type="EC" id="1.14.13.196"/>
    </reaction>
</comment>
<comment type="catalytic activity">
    <reaction evidence="11">
        <text>L-ornithine + NADH + O2 = N(5)-hydroxy-L-ornithine + NAD(+) + H2O</text>
        <dbReference type="Rhea" id="RHEA:41512"/>
        <dbReference type="ChEBI" id="CHEBI:15377"/>
        <dbReference type="ChEBI" id="CHEBI:15379"/>
        <dbReference type="ChEBI" id="CHEBI:46911"/>
        <dbReference type="ChEBI" id="CHEBI:57540"/>
        <dbReference type="ChEBI" id="CHEBI:57945"/>
        <dbReference type="ChEBI" id="CHEBI:78275"/>
        <dbReference type="EC" id="1.14.13.196"/>
    </reaction>
</comment>
<evidence type="ECO:0000256" key="5">
    <source>
        <dbReference type="ARBA" id="ARBA00012881"/>
    </source>
</evidence>
<dbReference type="EMBL" id="PUHQ01000048">
    <property type="protein sequence ID" value="KAG0660001.1"/>
    <property type="molecule type" value="Genomic_DNA"/>
</dbReference>
<evidence type="ECO:0000256" key="3">
    <source>
        <dbReference type="ARBA" id="ARBA00007588"/>
    </source>
</evidence>
<dbReference type="GO" id="GO:0016491">
    <property type="term" value="F:oxidoreductase activity"/>
    <property type="evidence" value="ECO:0007669"/>
    <property type="project" value="UniProtKB-KW"/>
</dbReference>
<evidence type="ECO:0000256" key="10">
    <source>
        <dbReference type="ARBA" id="ARBA00047598"/>
    </source>
</evidence>
<evidence type="ECO:0000256" key="2">
    <source>
        <dbReference type="ARBA" id="ARBA00004924"/>
    </source>
</evidence>
<comment type="pathway">
    <text evidence="2">Siderophore biosynthesis.</text>
</comment>
<keyword evidence="6" id="KW-0285">Flavoprotein</keyword>
<dbReference type="AlphaFoldDB" id="A0A9P6VZY0"/>
<keyword evidence="8" id="KW-0521">NADP</keyword>
<protein>
    <recommendedName>
        <fullName evidence="5">L-ornithine N(5)-monooxygenase [NAD(P)H]</fullName>
        <ecNumber evidence="5">1.14.13.196</ecNumber>
    </recommendedName>
</protein>
<dbReference type="SUPFAM" id="SSF51905">
    <property type="entry name" value="FAD/NAD(P)-binding domain"/>
    <property type="match status" value="2"/>
</dbReference>
<dbReference type="Proteomes" id="UP000777482">
    <property type="component" value="Unassembled WGS sequence"/>
</dbReference>
<sequence length="466" mass="52603">MTNDASRVISVVIVGAGIYALAAGIAQAVRLQEALGDHVDFKIYDRSYDVGGVWRDSAWPGAGVDVPIHLYSLYSHPNPDFSQKWASRDEVLAYWVREELVMWGEMRNPLTRLGVYAHSQKRIAAQHRLHDKFVFRSEFVSSHWDNSAQQHTVEFRNTQSKETFEVVADVLISATGALNLPKIPNVTGRETFKGLQWHSSQWRDDVDLRGKKVAVVGNGSSGIQIIPNIVEIEGLELINFIRSPGFFRPKENFNYSGLTKSVFRHVPFALRLYRWSTFQEYAFSDWGLVLQGTGKEGSSLREQRTKELVDYMKEQLPEEYWDELIAEYPLDCKRVGYDAGWLASFRRSNVQLVSSTITAVTENGIETENGESYDVDIIIWATGFHVTDTGIGLSHGVYGEDGVELSEKYKARGGAYGYLGVGLPEVSMIRFPGVHKNLTPLTELIRRFRTTLPYSGRIPSRPLSQL</sequence>
<comment type="cofactor">
    <cofactor evidence="1">
        <name>FAD</name>
        <dbReference type="ChEBI" id="CHEBI:57692"/>
    </cofactor>
</comment>
<comment type="caution">
    <text evidence="12">The sequence shown here is derived from an EMBL/GenBank/DDBJ whole genome shotgun (WGS) entry which is preliminary data.</text>
</comment>
<dbReference type="Gene3D" id="3.50.50.60">
    <property type="entry name" value="FAD/NAD(P)-binding domain"/>
    <property type="match status" value="2"/>
</dbReference>
<evidence type="ECO:0000313" key="13">
    <source>
        <dbReference type="Proteomes" id="UP000777482"/>
    </source>
</evidence>
<comment type="similarity">
    <text evidence="3">Belongs to the lysine N(6)-hydroxylase/L-ornithine N(5)-oxygenase family.</text>
</comment>
<dbReference type="PANTHER" id="PTHR42877">
    <property type="entry name" value="L-ORNITHINE N(5)-MONOOXYGENASE-RELATED"/>
    <property type="match status" value="1"/>
</dbReference>
<evidence type="ECO:0000256" key="1">
    <source>
        <dbReference type="ARBA" id="ARBA00001974"/>
    </source>
</evidence>
<name>A0A9P6VZY0_RHOMI</name>
<dbReference type="InterPro" id="IPR036188">
    <property type="entry name" value="FAD/NAD-bd_sf"/>
</dbReference>
<dbReference type="Pfam" id="PF13434">
    <property type="entry name" value="Lys_Orn_oxgnase"/>
    <property type="match status" value="1"/>
</dbReference>
<dbReference type="InterPro" id="IPR025700">
    <property type="entry name" value="Lys/Orn_oxygenase"/>
</dbReference>
<keyword evidence="9" id="KW-0560">Oxidoreductase</keyword>
<evidence type="ECO:0000256" key="4">
    <source>
        <dbReference type="ARBA" id="ARBA00010139"/>
    </source>
</evidence>
<accession>A0A9P6VZY0</accession>
<dbReference type="EC" id="1.14.13.196" evidence="5"/>
<keyword evidence="7" id="KW-0274">FAD</keyword>
<gene>
    <name evidence="12" type="ORF">C6P46_004802</name>
</gene>
<reference evidence="12 13" key="1">
    <citation type="submission" date="2020-11" db="EMBL/GenBank/DDBJ databases">
        <title>Kefir isolates.</title>
        <authorList>
            <person name="Marcisauskas S."/>
            <person name="Kim Y."/>
            <person name="Blasche S."/>
        </authorList>
    </citation>
    <scope>NUCLEOTIDE SEQUENCE [LARGE SCALE GENOMIC DNA]</scope>
    <source>
        <strain evidence="12 13">KR</strain>
    </source>
</reference>
<dbReference type="InterPro" id="IPR051209">
    <property type="entry name" value="FAD-bind_Monooxygenase_sf"/>
</dbReference>
<dbReference type="PANTHER" id="PTHR42877:SF4">
    <property type="entry name" value="FAD_NAD(P)-BINDING DOMAIN-CONTAINING PROTEIN-RELATED"/>
    <property type="match status" value="1"/>
</dbReference>
<evidence type="ECO:0000256" key="7">
    <source>
        <dbReference type="ARBA" id="ARBA00022827"/>
    </source>
</evidence>
<evidence type="ECO:0000256" key="11">
    <source>
        <dbReference type="ARBA" id="ARBA00049248"/>
    </source>
</evidence>
<keyword evidence="13" id="KW-1185">Reference proteome</keyword>
<evidence type="ECO:0000313" key="12">
    <source>
        <dbReference type="EMBL" id="KAG0660001.1"/>
    </source>
</evidence>
<dbReference type="OrthoDB" id="66881at2759"/>